<dbReference type="eggNOG" id="ENOG502QZCI">
    <property type="taxonomic scope" value="Eukaryota"/>
</dbReference>
<dbReference type="PANTHER" id="PTHR24153:SF8">
    <property type="entry name" value="FORKED, ISOFORM F"/>
    <property type="match status" value="1"/>
</dbReference>
<dbReference type="Gene3D" id="1.25.40.20">
    <property type="entry name" value="Ankyrin repeat-containing domain"/>
    <property type="match status" value="1"/>
</dbReference>
<dbReference type="PANTHER" id="PTHR24153">
    <property type="entry name" value="ESPIN"/>
    <property type="match status" value="1"/>
</dbReference>
<dbReference type="GO" id="GO:0051015">
    <property type="term" value="F:actin filament binding"/>
    <property type="evidence" value="ECO:0007669"/>
    <property type="project" value="TreeGrafter"/>
</dbReference>
<evidence type="ECO:0000256" key="3">
    <source>
        <dbReference type="PROSITE-ProRule" id="PRU00023"/>
    </source>
</evidence>
<dbReference type="Pfam" id="PF12796">
    <property type="entry name" value="Ank_2"/>
    <property type="match status" value="1"/>
</dbReference>
<dbReference type="OMA" id="CELFAGD"/>
<dbReference type="GO" id="GO:0051017">
    <property type="term" value="P:actin filament bundle assembly"/>
    <property type="evidence" value="ECO:0007669"/>
    <property type="project" value="TreeGrafter"/>
</dbReference>
<dbReference type="EMBL" id="AGNL01006515">
    <property type="protein sequence ID" value="EJK71987.1"/>
    <property type="molecule type" value="Genomic_DNA"/>
</dbReference>
<evidence type="ECO:0000313" key="4">
    <source>
        <dbReference type="EMBL" id="EJK71987.1"/>
    </source>
</evidence>
<reference evidence="4 5" key="1">
    <citation type="journal article" date="2012" name="Genome Biol.">
        <title>Genome and low-iron response of an oceanic diatom adapted to chronic iron limitation.</title>
        <authorList>
            <person name="Lommer M."/>
            <person name="Specht M."/>
            <person name="Roy A.S."/>
            <person name="Kraemer L."/>
            <person name="Andreson R."/>
            <person name="Gutowska M.A."/>
            <person name="Wolf J."/>
            <person name="Bergner S.V."/>
            <person name="Schilhabel M.B."/>
            <person name="Klostermeier U.C."/>
            <person name="Beiko R.G."/>
            <person name="Rosenstiel P."/>
            <person name="Hippler M."/>
            <person name="Laroche J."/>
        </authorList>
    </citation>
    <scope>NUCLEOTIDE SEQUENCE [LARGE SCALE GENOMIC DNA]</scope>
    <source>
        <strain evidence="4 5">CCMP1005</strain>
    </source>
</reference>
<organism evidence="4 5">
    <name type="scientific">Thalassiosira oceanica</name>
    <name type="common">Marine diatom</name>
    <dbReference type="NCBI Taxonomy" id="159749"/>
    <lineage>
        <taxon>Eukaryota</taxon>
        <taxon>Sar</taxon>
        <taxon>Stramenopiles</taxon>
        <taxon>Ochrophyta</taxon>
        <taxon>Bacillariophyta</taxon>
        <taxon>Coscinodiscophyceae</taxon>
        <taxon>Thalassiosirophycidae</taxon>
        <taxon>Thalassiosirales</taxon>
        <taxon>Thalassiosiraceae</taxon>
        <taxon>Thalassiosira</taxon>
    </lineage>
</organism>
<dbReference type="GO" id="GO:0005737">
    <property type="term" value="C:cytoplasm"/>
    <property type="evidence" value="ECO:0007669"/>
    <property type="project" value="TreeGrafter"/>
</dbReference>
<comment type="caution">
    <text evidence="4">The sequence shown here is derived from an EMBL/GenBank/DDBJ whole genome shotgun (WGS) entry which is preliminary data.</text>
</comment>
<dbReference type="InterPro" id="IPR036770">
    <property type="entry name" value="Ankyrin_rpt-contain_sf"/>
</dbReference>
<evidence type="ECO:0000313" key="5">
    <source>
        <dbReference type="Proteomes" id="UP000266841"/>
    </source>
</evidence>
<dbReference type="PROSITE" id="PS50297">
    <property type="entry name" value="ANK_REP_REGION"/>
    <property type="match status" value="1"/>
</dbReference>
<dbReference type="OrthoDB" id="20872at2759"/>
<dbReference type="AlphaFoldDB" id="K0TLM7"/>
<name>K0TLM7_THAOC</name>
<proteinExistence type="predicted"/>
<protein>
    <submittedName>
        <fullName evidence="4">Uncharacterized protein</fullName>
    </submittedName>
</protein>
<evidence type="ECO:0000256" key="2">
    <source>
        <dbReference type="ARBA" id="ARBA00023043"/>
    </source>
</evidence>
<dbReference type="SUPFAM" id="SSF48403">
    <property type="entry name" value="Ankyrin repeat"/>
    <property type="match status" value="1"/>
</dbReference>
<dbReference type="Proteomes" id="UP000266841">
    <property type="component" value="Unassembled WGS sequence"/>
</dbReference>
<dbReference type="SMART" id="SM00248">
    <property type="entry name" value="ANK"/>
    <property type="match status" value="3"/>
</dbReference>
<dbReference type="InterPro" id="IPR002110">
    <property type="entry name" value="Ankyrin_rpt"/>
</dbReference>
<dbReference type="InterPro" id="IPR052420">
    <property type="entry name" value="Espin/Espin-like"/>
</dbReference>
<keyword evidence="5" id="KW-1185">Reference proteome</keyword>
<keyword evidence="1" id="KW-0677">Repeat</keyword>
<gene>
    <name evidence="4" type="ORF">THAOC_06522</name>
</gene>
<accession>K0TLM7</accession>
<keyword evidence="2 3" id="KW-0040">ANK repeat</keyword>
<feature type="repeat" description="ANK" evidence="3">
    <location>
        <begin position="116"/>
        <end position="138"/>
    </location>
</feature>
<dbReference type="PROSITE" id="PS50088">
    <property type="entry name" value="ANK_REPEAT"/>
    <property type="match status" value="1"/>
</dbReference>
<sequence length="281" mass="30660">MGGSVDGDRALGIRRDHDNDTSTGWSYLVLFVGGGTISFLSVEGDGLSVGRNWDAFEKLVLSSVRTFRSTSHRISEVDELNGMSLIHCCVHYDPPLKLLKKMVKATSSSLSKQDVLGRTPLHIAVGSGASEESVRFLVASYPRACGCRDIDGRTPLHFACDSSSQLYEDDGPVGRDPPSHNLVQTLLSGCWDSAALEDNEGVNAIEYALVSKAHMRTIQLLQRATLRQVLRERNKRDARRVHVHRSTVHGNVTCSKDSKEQVRISALLGTVGACENIDPSS</sequence>
<evidence type="ECO:0000256" key="1">
    <source>
        <dbReference type="ARBA" id="ARBA00022737"/>
    </source>
</evidence>